<feature type="transmembrane region" description="Helical" evidence="1">
    <location>
        <begin position="68"/>
        <end position="91"/>
    </location>
</feature>
<sequence length="275" mass="29156">MMEAALVVGSWITGPVGMVWATLFVLVAIVHVAHMAVMSGRHRLWHGAHVLMAAGMVIMFWPGGMRLVPARVAMAVYSLAAGTLVVVLVAAKLRRARLGPLWLANVVDLAAMAYMFAMMTTRLAWLSALGVVWFSVQMLGWASGRLGRVLERGGLGERLPPTHAFADTPCGGTAHRDLANGCPGDRPTGYLAGAVGDLRPTEDGPGRLEGTATARMGQVAPAVRGHVAHRVVDGGSRDWSVRIALAVMSAGMIYMLLAMQFGVPTTHAMPDMPGM</sequence>
<feature type="transmembrane region" description="Helical" evidence="1">
    <location>
        <begin position="44"/>
        <end position="62"/>
    </location>
</feature>
<evidence type="ECO:0008006" key="4">
    <source>
        <dbReference type="Google" id="ProtNLM"/>
    </source>
</evidence>
<keyword evidence="3" id="KW-1185">Reference proteome</keyword>
<protein>
    <recommendedName>
        <fullName evidence="4">DUF5134 domain-containing protein</fullName>
    </recommendedName>
</protein>
<keyword evidence="1" id="KW-1133">Transmembrane helix</keyword>
<feature type="transmembrane region" description="Helical" evidence="1">
    <location>
        <begin position="243"/>
        <end position="263"/>
    </location>
</feature>
<dbReference type="EMBL" id="FOUY01000135">
    <property type="protein sequence ID" value="SFO64056.1"/>
    <property type="molecule type" value="Genomic_DNA"/>
</dbReference>
<dbReference type="Pfam" id="PF17197">
    <property type="entry name" value="DUF5134"/>
    <property type="match status" value="1"/>
</dbReference>
<reference evidence="2 3" key="1">
    <citation type="submission" date="2016-10" db="EMBL/GenBank/DDBJ databases">
        <authorList>
            <person name="de Groot N.N."/>
        </authorList>
    </citation>
    <scope>NUCLEOTIDE SEQUENCE [LARGE SCALE GENOMIC DNA]</scope>
    <source>
        <strain evidence="2 3">CGMCC 4.1877</strain>
    </source>
</reference>
<name>A0A1I5IV31_PSUAM</name>
<dbReference type="InterPro" id="IPR033458">
    <property type="entry name" value="DUF5134"/>
</dbReference>
<dbReference type="Proteomes" id="UP000199614">
    <property type="component" value="Unassembled WGS sequence"/>
</dbReference>
<feature type="transmembrane region" description="Helical" evidence="1">
    <location>
        <begin position="98"/>
        <end position="117"/>
    </location>
</feature>
<accession>A0A1I5IV31</accession>
<keyword evidence="1" id="KW-0472">Membrane</keyword>
<keyword evidence="1" id="KW-0812">Transmembrane</keyword>
<organism evidence="2 3">
    <name type="scientific">Pseudonocardia ammonioxydans</name>
    <dbReference type="NCBI Taxonomy" id="260086"/>
    <lineage>
        <taxon>Bacteria</taxon>
        <taxon>Bacillati</taxon>
        <taxon>Actinomycetota</taxon>
        <taxon>Actinomycetes</taxon>
        <taxon>Pseudonocardiales</taxon>
        <taxon>Pseudonocardiaceae</taxon>
        <taxon>Pseudonocardia</taxon>
    </lineage>
</organism>
<evidence type="ECO:0000313" key="2">
    <source>
        <dbReference type="EMBL" id="SFO64056.1"/>
    </source>
</evidence>
<gene>
    <name evidence="2" type="ORF">SAMN05216207_11352</name>
</gene>
<feature type="transmembrane region" description="Helical" evidence="1">
    <location>
        <begin position="12"/>
        <end position="32"/>
    </location>
</feature>
<feature type="transmembrane region" description="Helical" evidence="1">
    <location>
        <begin position="123"/>
        <end position="142"/>
    </location>
</feature>
<evidence type="ECO:0000256" key="1">
    <source>
        <dbReference type="SAM" id="Phobius"/>
    </source>
</evidence>
<evidence type="ECO:0000313" key="3">
    <source>
        <dbReference type="Proteomes" id="UP000199614"/>
    </source>
</evidence>
<dbReference type="AlphaFoldDB" id="A0A1I5IV31"/>
<proteinExistence type="predicted"/>